<evidence type="ECO:0000259" key="4">
    <source>
        <dbReference type="Pfam" id="PF00535"/>
    </source>
</evidence>
<reference evidence="5" key="1">
    <citation type="submission" date="2019-03" db="EMBL/GenBank/DDBJ databases">
        <authorList>
            <person name="Hao L."/>
        </authorList>
    </citation>
    <scope>NUCLEOTIDE SEQUENCE</scope>
</reference>
<dbReference type="Gene3D" id="3.90.550.10">
    <property type="entry name" value="Spore Coat Polysaccharide Biosynthesis Protein SpsA, Chain A"/>
    <property type="match status" value="1"/>
</dbReference>
<evidence type="ECO:0000256" key="2">
    <source>
        <dbReference type="ARBA" id="ARBA00022676"/>
    </source>
</evidence>
<dbReference type="EMBL" id="CAADRN010000268">
    <property type="protein sequence ID" value="VFU16657.1"/>
    <property type="molecule type" value="Genomic_DNA"/>
</dbReference>
<organism evidence="5">
    <name type="scientific">anaerobic digester metagenome</name>
    <dbReference type="NCBI Taxonomy" id="1263854"/>
    <lineage>
        <taxon>unclassified sequences</taxon>
        <taxon>metagenomes</taxon>
        <taxon>ecological metagenomes</taxon>
    </lineage>
</organism>
<name>A0A485M2X6_9ZZZZ</name>
<evidence type="ECO:0000313" key="5">
    <source>
        <dbReference type="EMBL" id="VFU16657.1"/>
    </source>
</evidence>
<accession>A0A485M2X6</accession>
<proteinExistence type="inferred from homology"/>
<evidence type="ECO:0000256" key="1">
    <source>
        <dbReference type="ARBA" id="ARBA00006739"/>
    </source>
</evidence>
<dbReference type="GO" id="GO:0016757">
    <property type="term" value="F:glycosyltransferase activity"/>
    <property type="evidence" value="ECO:0007669"/>
    <property type="project" value="UniProtKB-KW"/>
</dbReference>
<keyword evidence="2" id="KW-0328">Glycosyltransferase</keyword>
<dbReference type="InterPro" id="IPR001173">
    <property type="entry name" value="Glyco_trans_2-like"/>
</dbReference>
<dbReference type="PANTHER" id="PTHR43179:SF12">
    <property type="entry name" value="GALACTOFURANOSYLTRANSFERASE GLFT2"/>
    <property type="match status" value="1"/>
</dbReference>
<gene>
    <name evidence="5" type="ORF">SCFA_340003</name>
</gene>
<protein>
    <submittedName>
        <fullName evidence="5">Putative glycosyl transferase</fullName>
    </submittedName>
</protein>
<keyword evidence="3 5" id="KW-0808">Transferase</keyword>
<dbReference type="InterPro" id="IPR029044">
    <property type="entry name" value="Nucleotide-diphossugar_trans"/>
</dbReference>
<dbReference type="SUPFAM" id="SSF53448">
    <property type="entry name" value="Nucleotide-diphospho-sugar transferases"/>
    <property type="match status" value="1"/>
</dbReference>
<feature type="domain" description="Glycosyltransferase 2-like" evidence="4">
    <location>
        <begin position="13"/>
        <end position="176"/>
    </location>
</feature>
<comment type="similarity">
    <text evidence="1">Belongs to the glycosyltransferase 2 family.</text>
</comment>
<dbReference type="PANTHER" id="PTHR43179">
    <property type="entry name" value="RHAMNOSYLTRANSFERASE WBBL"/>
    <property type="match status" value="1"/>
</dbReference>
<dbReference type="Pfam" id="PF00535">
    <property type="entry name" value="Glycos_transf_2"/>
    <property type="match status" value="1"/>
</dbReference>
<evidence type="ECO:0000256" key="3">
    <source>
        <dbReference type="ARBA" id="ARBA00022679"/>
    </source>
</evidence>
<sequence>MQITGKNTRVLASIIIPCKNEGTNVKMTADSILAATSLDGIEIIIVDDESVDGCCRFLADDAAYAGIKHLSCPGLGAARARNLGASAAGGEFLIFCDAHITVPEGWLEKLLAAFRRPGVDAVSPAIGSLGNPAATGYGQTWNERLETVWLPPPRNMGITPVPLLPGGCLAVRAGAFRRVEGFDRGFIVWGYEDVELSLKLWLFGFNLYLNPSVKILHLFRKKHPYPVSMNHVHYNLLRMAYSHFKEERIAKIQRQVPSGRLVKRVLDGGVLEQRDRYLRQRKYDDDWFMNRFDIPF</sequence>
<dbReference type="AlphaFoldDB" id="A0A485M2X6"/>